<dbReference type="InterPro" id="IPR017959">
    <property type="entry name" value="Asn/Gln-tRNA_amidoTrfase_suB/E"/>
</dbReference>
<evidence type="ECO:0000256" key="1">
    <source>
        <dbReference type="ARBA" id="ARBA00005306"/>
    </source>
</evidence>
<evidence type="ECO:0000313" key="12">
    <source>
        <dbReference type="EMBL" id="GAA6503339.1"/>
    </source>
</evidence>
<dbReference type="HAMAP" id="MF_00121">
    <property type="entry name" value="GatB"/>
    <property type="match status" value="1"/>
</dbReference>
<dbReference type="EC" id="6.3.5.-" evidence="10"/>
<name>A0ABQ0C3H5_9FIRM</name>
<evidence type="ECO:0000256" key="7">
    <source>
        <dbReference type="ARBA" id="ARBA00024799"/>
    </source>
</evidence>
<evidence type="ECO:0000256" key="3">
    <source>
        <dbReference type="ARBA" id="ARBA00022598"/>
    </source>
</evidence>
<evidence type="ECO:0000313" key="13">
    <source>
        <dbReference type="Proteomes" id="UP001600941"/>
    </source>
</evidence>
<dbReference type="PROSITE" id="PS01234">
    <property type="entry name" value="GATB"/>
    <property type="match status" value="1"/>
</dbReference>
<evidence type="ECO:0000256" key="9">
    <source>
        <dbReference type="ARBA" id="ARBA00047913"/>
    </source>
</evidence>
<dbReference type="EMBL" id="BAABZQ010000001">
    <property type="protein sequence ID" value="GAA6503339.1"/>
    <property type="molecule type" value="Genomic_DNA"/>
</dbReference>
<dbReference type="RefSeq" id="WP_256129784.1">
    <property type="nucleotide sequence ID" value="NZ_BAABZQ010000001.1"/>
</dbReference>
<sequence>MAKRYETVIGLEVHVELATATKIFCGCSAKFGGAPNTHTCPVCTGMPGSLPVLNRQVVDYALALGMAANCRINQTCKFDRKNYFYPDNPQNYQISQLYLPICHDGFLEIRTASGKKKIRIHEMHMEEDAGKLIHDEWEDCSLVDYNRSGVPLVEIVSEPDMRNAEEVIAYLEKLRLICQYLGVSDCKLQEGSMRADVNLSVMEAGSGKLGTRTEMKNLNSFKAIARAIEGERERQIELLEEGKCVQQETRRWDDNKEISYAMRSKEDAKDYRYFPDPDLPPVVISGEWLARIKERQPELQEEKAERYEKDFGLSAYDASLLTQSRHLADLYEQTVSLLQQKEVAGAPKKAANWFIGETLRLLKDRGMETEDLHFTPGHLADLIVVCERGEVNNQTAKKVFGRIFDEDVEPVSYIEKNGLKTVVDTGVLESIVEKILASNPKTVEEYQSGKTKVLGFLVGQVMKEMKGKADPQTVNRLLMEKLQRGPSL</sequence>
<dbReference type="InterPro" id="IPR014746">
    <property type="entry name" value="Gln_synth/guanido_kin_cat_dom"/>
</dbReference>
<dbReference type="InterPro" id="IPR004413">
    <property type="entry name" value="GatB"/>
</dbReference>
<dbReference type="Pfam" id="PF02934">
    <property type="entry name" value="GatB_N"/>
    <property type="match status" value="1"/>
</dbReference>
<comment type="catalytic activity">
    <reaction evidence="8 10">
        <text>L-aspartyl-tRNA(Asn) + L-glutamine + ATP + H2O = L-asparaginyl-tRNA(Asn) + L-glutamate + ADP + phosphate + 2 H(+)</text>
        <dbReference type="Rhea" id="RHEA:14513"/>
        <dbReference type="Rhea" id="RHEA-COMP:9674"/>
        <dbReference type="Rhea" id="RHEA-COMP:9677"/>
        <dbReference type="ChEBI" id="CHEBI:15377"/>
        <dbReference type="ChEBI" id="CHEBI:15378"/>
        <dbReference type="ChEBI" id="CHEBI:29985"/>
        <dbReference type="ChEBI" id="CHEBI:30616"/>
        <dbReference type="ChEBI" id="CHEBI:43474"/>
        <dbReference type="ChEBI" id="CHEBI:58359"/>
        <dbReference type="ChEBI" id="CHEBI:78515"/>
        <dbReference type="ChEBI" id="CHEBI:78516"/>
        <dbReference type="ChEBI" id="CHEBI:456216"/>
    </reaction>
</comment>
<keyword evidence="6 10" id="KW-0648">Protein biosynthesis</keyword>
<dbReference type="Gene3D" id="1.10.150.380">
    <property type="entry name" value="GatB domain, N-terminal subdomain"/>
    <property type="match status" value="1"/>
</dbReference>
<dbReference type="Gene3D" id="1.10.10.410">
    <property type="match status" value="1"/>
</dbReference>
<organism evidence="12 13">
    <name type="scientific">Blautia parvula</name>
    <dbReference type="NCBI Taxonomy" id="2877527"/>
    <lineage>
        <taxon>Bacteria</taxon>
        <taxon>Bacillati</taxon>
        <taxon>Bacillota</taxon>
        <taxon>Clostridia</taxon>
        <taxon>Lachnospirales</taxon>
        <taxon>Lachnospiraceae</taxon>
        <taxon>Blautia</taxon>
    </lineage>
</organism>
<dbReference type="NCBIfam" id="NF004012">
    <property type="entry name" value="PRK05477.1-2"/>
    <property type="match status" value="1"/>
</dbReference>
<comment type="subunit">
    <text evidence="2 10">Heterotrimer of A, B and C subunits.</text>
</comment>
<evidence type="ECO:0000256" key="2">
    <source>
        <dbReference type="ARBA" id="ARBA00011123"/>
    </source>
</evidence>
<evidence type="ECO:0000259" key="11">
    <source>
        <dbReference type="SMART" id="SM00845"/>
    </source>
</evidence>
<accession>A0ABQ0C3H5</accession>
<dbReference type="InterPro" id="IPR018027">
    <property type="entry name" value="Asn/Gln_amidotransferase"/>
</dbReference>
<dbReference type="NCBIfam" id="NF004014">
    <property type="entry name" value="PRK05477.1-4"/>
    <property type="match status" value="1"/>
</dbReference>
<keyword evidence="4 10" id="KW-0547">Nucleotide-binding</keyword>
<dbReference type="NCBIfam" id="TIGR00133">
    <property type="entry name" value="gatB"/>
    <property type="match status" value="1"/>
</dbReference>
<keyword evidence="5 10" id="KW-0067">ATP-binding</keyword>
<comment type="catalytic activity">
    <reaction evidence="9 10">
        <text>L-glutamyl-tRNA(Gln) + L-glutamine + ATP + H2O = L-glutaminyl-tRNA(Gln) + L-glutamate + ADP + phosphate + H(+)</text>
        <dbReference type="Rhea" id="RHEA:17521"/>
        <dbReference type="Rhea" id="RHEA-COMP:9681"/>
        <dbReference type="Rhea" id="RHEA-COMP:9684"/>
        <dbReference type="ChEBI" id="CHEBI:15377"/>
        <dbReference type="ChEBI" id="CHEBI:15378"/>
        <dbReference type="ChEBI" id="CHEBI:29985"/>
        <dbReference type="ChEBI" id="CHEBI:30616"/>
        <dbReference type="ChEBI" id="CHEBI:43474"/>
        <dbReference type="ChEBI" id="CHEBI:58359"/>
        <dbReference type="ChEBI" id="CHEBI:78520"/>
        <dbReference type="ChEBI" id="CHEBI:78521"/>
        <dbReference type="ChEBI" id="CHEBI:456216"/>
    </reaction>
</comment>
<dbReference type="Proteomes" id="UP001600941">
    <property type="component" value="Unassembled WGS sequence"/>
</dbReference>
<evidence type="ECO:0000256" key="8">
    <source>
        <dbReference type="ARBA" id="ARBA00047380"/>
    </source>
</evidence>
<dbReference type="SUPFAM" id="SSF89095">
    <property type="entry name" value="GatB/YqeY motif"/>
    <property type="match status" value="1"/>
</dbReference>
<reference evidence="12 13" key="1">
    <citation type="submission" date="2024-04" db="EMBL/GenBank/DDBJ databases">
        <title>Defined microbial consortia suppress multidrug-resistant proinflammatory Enterobacteriaceae via ecological control.</title>
        <authorList>
            <person name="Furuichi M."/>
            <person name="Kawaguchi T."/>
            <person name="Pust M."/>
            <person name="Yasuma K."/>
            <person name="Plichta D."/>
            <person name="Hasegawa N."/>
            <person name="Ohya T."/>
            <person name="Bhattarai S."/>
            <person name="Sasajima S."/>
            <person name="Aoto Y."/>
            <person name="Tuganbaev T."/>
            <person name="Yaginuma M."/>
            <person name="Ueda M."/>
            <person name="Okahashi N."/>
            <person name="Amafuji K."/>
            <person name="Kiridooshi Y."/>
            <person name="Sugita K."/>
            <person name="Strazar M."/>
            <person name="Skelly A."/>
            <person name="Suda W."/>
            <person name="Hattori M."/>
            <person name="Nakamoto N."/>
            <person name="Caballero S."/>
            <person name="Norman J."/>
            <person name="Olle B."/>
            <person name="Tanoue T."/>
            <person name="Arita M."/>
            <person name="Bucci V."/>
            <person name="Atarashi K."/>
            <person name="Xavier R."/>
            <person name="Honda K."/>
        </authorList>
    </citation>
    <scope>NUCLEOTIDE SEQUENCE [LARGE SCALE GENOMIC DNA]</scope>
    <source>
        <strain evidence="13">k34-0107-D12</strain>
    </source>
</reference>
<dbReference type="Pfam" id="PF02637">
    <property type="entry name" value="GatB_Yqey"/>
    <property type="match status" value="1"/>
</dbReference>
<dbReference type="SMART" id="SM00845">
    <property type="entry name" value="GatB_Yqey"/>
    <property type="match status" value="1"/>
</dbReference>
<dbReference type="PANTHER" id="PTHR11659:SF0">
    <property type="entry name" value="GLUTAMYL-TRNA(GLN) AMIDOTRANSFERASE SUBUNIT B, MITOCHONDRIAL"/>
    <property type="match status" value="1"/>
</dbReference>
<comment type="function">
    <text evidence="7 10">Allows the formation of correctly charged Asn-tRNA(Asn) or Gln-tRNA(Gln) through the transamidation of misacylated Asp-tRNA(Asn) or Glu-tRNA(Gln) in organisms which lack either or both of asparaginyl-tRNA or glutaminyl-tRNA synthetases. The reaction takes place in the presence of glutamine and ATP through an activated phospho-Asp-tRNA(Asn) or phospho-Glu-tRNA(Gln).</text>
</comment>
<dbReference type="PANTHER" id="PTHR11659">
    <property type="entry name" value="GLUTAMYL-TRNA GLN AMIDOTRANSFERASE SUBUNIT B MITOCHONDRIAL AND PROKARYOTIC PET112-RELATED"/>
    <property type="match status" value="1"/>
</dbReference>
<keyword evidence="3 10" id="KW-0436">Ligase</keyword>
<evidence type="ECO:0000256" key="6">
    <source>
        <dbReference type="ARBA" id="ARBA00022917"/>
    </source>
</evidence>
<feature type="domain" description="Asn/Gln amidotransferase" evidence="11">
    <location>
        <begin position="329"/>
        <end position="482"/>
    </location>
</feature>
<dbReference type="InterPro" id="IPR042114">
    <property type="entry name" value="GatB_C_1"/>
</dbReference>
<dbReference type="InterPro" id="IPR023168">
    <property type="entry name" value="GatB_Yqey_C_2"/>
</dbReference>
<evidence type="ECO:0000256" key="10">
    <source>
        <dbReference type="HAMAP-Rule" id="MF_00121"/>
    </source>
</evidence>
<evidence type="ECO:0000256" key="5">
    <source>
        <dbReference type="ARBA" id="ARBA00022840"/>
    </source>
</evidence>
<dbReference type="InterPro" id="IPR006075">
    <property type="entry name" value="Asn/Gln-tRNA_Trfase_suB/E_cat"/>
</dbReference>
<dbReference type="InterPro" id="IPR003789">
    <property type="entry name" value="Asn/Gln_tRNA_amidoTrase-B-like"/>
</dbReference>
<proteinExistence type="inferred from homology"/>
<comment type="caution">
    <text evidence="12">The sequence shown here is derived from an EMBL/GenBank/DDBJ whole genome shotgun (WGS) entry which is preliminary data.</text>
</comment>
<keyword evidence="13" id="KW-1185">Reference proteome</keyword>
<comment type="similarity">
    <text evidence="1 10">Belongs to the GatB/GatE family. GatB subfamily.</text>
</comment>
<dbReference type="InterPro" id="IPR017958">
    <property type="entry name" value="Gln-tRNA_amidoTrfase_suB_CS"/>
</dbReference>
<dbReference type="SUPFAM" id="SSF55931">
    <property type="entry name" value="Glutamine synthetase/guanido kinase"/>
    <property type="match status" value="1"/>
</dbReference>
<gene>
    <name evidence="10 12" type="primary">gatB</name>
    <name evidence="12" type="ORF">K340107D12_61550</name>
</gene>
<evidence type="ECO:0000256" key="4">
    <source>
        <dbReference type="ARBA" id="ARBA00022741"/>
    </source>
</evidence>
<protein>
    <recommendedName>
        <fullName evidence="10">Aspartyl/glutamyl-tRNA(Asn/Gln) amidotransferase subunit B</fullName>
        <shortName evidence="10">Asp/Glu-ADT subunit B</shortName>
        <ecNumber evidence="10">6.3.5.-</ecNumber>
    </recommendedName>
</protein>